<proteinExistence type="predicted"/>
<gene>
    <name evidence="2" type="ORF">GMARGA_LOCUS19456</name>
</gene>
<comment type="caution">
    <text evidence="2">The sequence shown here is derived from an EMBL/GenBank/DDBJ whole genome shotgun (WGS) entry which is preliminary data.</text>
</comment>
<accession>A0ABN7VJU6</accession>
<protein>
    <submittedName>
        <fullName evidence="2">34232_t:CDS:1</fullName>
    </submittedName>
</protein>
<organism evidence="2 3">
    <name type="scientific">Gigaspora margarita</name>
    <dbReference type="NCBI Taxonomy" id="4874"/>
    <lineage>
        <taxon>Eukaryota</taxon>
        <taxon>Fungi</taxon>
        <taxon>Fungi incertae sedis</taxon>
        <taxon>Mucoromycota</taxon>
        <taxon>Glomeromycotina</taxon>
        <taxon>Glomeromycetes</taxon>
        <taxon>Diversisporales</taxon>
        <taxon>Gigasporaceae</taxon>
        <taxon>Gigaspora</taxon>
    </lineage>
</organism>
<evidence type="ECO:0000313" key="2">
    <source>
        <dbReference type="EMBL" id="CAG8779022.1"/>
    </source>
</evidence>
<keyword evidence="1" id="KW-0175">Coiled coil</keyword>
<feature type="coiled-coil region" evidence="1">
    <location>
        <begin position="22"/>
        <end position="104"/>
    </location>
</feature>
<evidence type="ECO:0000313" key="3">
    <source>
        <dbReference type="Proteomes" id="UP000789901"/>
    </source>
</evidence>
<reference evidence="2 3" key="1">
    <citation type="submission" date="2021-06" db="EMBL/GenBank/DDBJ databases">
        <authorList>
            <person name="Kallberg Y."/>
            <person name="Tangrot J."/>
            <person name="Rosling A."/>
        </authorList>
    </citation>
    <scope>NUCLEOTIDE SEQUENCE [LARGE SCALE GENOMIC DNA]</scope>
    <source>
        <strain evidence="2 3">120-4 pot B 10/14</strain>
    </source>
</reference>
<name>A0ABN7VJU6_GIGMA</name>
<sequence length="108" mass="12642">MGNMDESPIIEIGNNYISIEEKDKLKDRYKQVKEEMKAGNKNQKNRCTKLRCYCVKLIEEGRNDCLEYKEVISEMKTLKCLVDNLEEELEIPAAANRINELETEQKPK</sequence>
<dbReference type="Proteomes" id="UP000789901">
    <property type="component" value="Unassembled WGS sequence"/>
</dbReference>
<dbReference type="EMBL" id="CAJVQB010016248">
    <property type="protein sequence ID" value="CAG8779022.1"/>
    <property type="molecule type" value="Genomic_DNA"/>
</dbReference>
<evidence type="ECO:0000256" key="1">
    <source>
        <dbReference type="SAM" id="Coils"/>
    </source>
</evidence>
<keyword evidence="3" id="KW-1185">Reference proteome</keyword>